<evidence type="ECO:0000313" key="2">
    <source>
        <dbReference type="EMBL" id="KAF6763865.1"/>
    </source>
</evidence>
<feature type="compositionally biased region" description="Polar residues" evidence="1">
    <location>
        <begin position="385"/>
        <end position="398"/>
    </location>
</feature>
<feature type="compositionally biased region" description="Low complexity" evidence="1">
    <location>
        <begin position="336"/>
        <end position="350"/>
    </location>
</feature>
<reference evidence="2 3" key="1">
    <citation type="submission" date="2020-07" db="EMBL/GenBank/DDBJ databases">
        <title>Comparative genomics of pyrophilous fungi reveals a link between fire events and developmental genes.</title>
        <authorList>
            <consortium name="DOE Joint Genome Institute"/>
            <person name="Steindorff A.S."/>
            <person name="Carver A."/>
            <person name="Calhoun S."/>
            <person name="Stillman K."/>
            <person name="Liu H."/>
            <person name="Lipzen A."/>
            <person name="Pangilinan J."/>
            <person name="Labutti K."/>
            <person name="Bruns T.D."/>
            <person name="Grigoriev I.V."/>
        </authorList>
    </citation>
    <scope>NUCLEOTIDE SEQUENCE [LARGE SCALE GENOMIC DNA]</scope>
    <source>
        <strain evidence="2 3">CBS 144469</strain>
    </source>
</reference>
<evidence type="ECO:0000313" key="3">
    <source>
        <dbReference type="Proteomes" id="UP000521943"/>
    </source>
</evidence>
<keyword evidence="3" id="KW-1185">Reference proteome</keyword>
<evidence type="ECO:0000256" key="1">
    <source>
        <dbReference type="SAM" id="MobiDB-lite"/>
    </source>
</evidence>
<feature type="region of interest" description="Disordered" evidence="1">
    <location>
        <begin position="279"/>
        <end position="301"/>
    </location>
</feature>
<feature type="compositionally biased region" description="Basic and acidic residues" evidence="1">
    <location>
        <begin position="511"/>
        <end position="520"/>
    </location>
</feature>
<accession>A0A8H6MCW2</accession>
<feature type="compositionally biased region" description="Basic and acidic residues" evidence="1">
    <location>
        <begin position="124"/>
        <end position="162"/>
    </location>
</feature>
<proteinExistence type="predicted"/>
<sequence length="531" mass="56924">MANPEGQRGQLIHSLIETVTKDDPKTNLTPEAITRLTEKLGEIVGLDAVKDFNAGRNERGELVNEEGLPIIDITEPEPVTEDGSFVPYPDPIFKLEQVSAPVRDRLREKRDSILDALEQEERNEEERERQQEREELAASARKRAEASQNEKERQKNVKELQKKMGKALLRNITESKEQAERAKLELKRQVQLEYHRKRAVIGQDAASLIQSSSEPDPDAPNPDDTAGITKGDTSKPAISQYRASRLLSAYGATTPSAAASDFIVPAASARTLQTAIRTGKLDEDGKLVGGEDDSASEAEDETMQEVLELLKKGEVYNLGPNGEPITIFPNDPTAPPASSSTPKATPTAAALGLTSESKKLPPLATKAPMSKFKLARGAGGRTPEGTDTTTPASESATPVNDLARSSPKEVGTPPAASSTPLPTGMPSMIVDSPSFAPPAGVASSSSAAPPSNPTFSMIVESPSFPRPGSTPKAQPSSNAPPLPAGPLPGQVVERKTARPTRPPTLISSTVKESRPSEPPKKVSRFKRDRMQ</sequence>
<comment type="caution">
    <text evidence="2">The sequence shown here is derived from an EMBL/GenBank/DDBJ whole genome shotgun (WGS) entry which is preliminary data.</text>
</comment>
<name>A0A8H6MCW2_9AGAR</name>
<feature type="compositionally biased region" description="Acidic residues" evidence="1">
    <location>
        <begin position="290"/>
        <end position="301"/>
    </location>
</feature>
<dbReference type="EMBL" id="JACGCI010000005">
    <property type="protein sequence ID" value="KAF6763865.1"/>
    <property type="molecule type" value="Genomic_DNA"/>
</dbReference>
<gene>
    <name evidence="2" type="ORF">DFP72DRAFT_873628</name>
</gene>
<organism evidence="2 3">
    <name type="scientific">Ephemerocybe angulata</name>
    <dbReference type="NCBI Taxonomy" id="980116"/>
    <lineage>
        <taxon>Eukaryota</taxon>
        <taxon>Fungi</taxon>
        <taxon>Dikarya</taxon>
        <taxon>Basidiomycota</taxon>
        <taxon>Agaricomycotina</taxon>
        <taxon>Agaricomycetes</taxon>
        <taxon>Agaricomycetidae</taxon>
        <taxon>Agaricales</taxon>
        <taxon>Agaricineae</taxon>
        <taxon>Psathyrellaceae</taxon>
        <taxon>Ephemerocybe</taxon>
    </lineage>
</organism>
<feature type="compositionally biased region" description="Basic residues" evidence="1">
    <location>
        <begin position="521"/>
        <end position="531"/>
    </location>
</feature>
<feature type="compositionally biased region" description="Low complexity" evidence="1">
    <location>
        <begin position="412"/>
        <end position="422"/>
    </location>
</feature>
<feature type="compositionally biased region" description="Low complexity" evidence="1">
    <location>
        <begin position="432"/>
        <end position="449"/>
    </location>
</feature>
<dbReference type="AlphaFoldDB" id="A0A8H6MCW2"/>
<protein>
    <submittedName>
        <fullName evidence="2">Uncharacterized protein</fullName>
    </submittedName>
</protein>
<dbReference type="OrthoDB" id="21413at2759"/>
<feature type="region of interest" description="Disordered" evidence="1">
    <location>
        <begin position="115"/>
        <end position="162"/>
    </location>
</feature>
<feature type="region of interest" description="Disordered" evidence="1">
    <location>
        <begin position="201"/>
        <end position="237"/>
    </location>
</feature>
<feature type="region of interest" description="Disordered" evidence="1">
    <location>
        <begin position="322"/>
        <end position="531"/>
    </location>
</feature>
<dbReference type="Proteomes" id="UP000521943">
    <property type="component" value="Unassembled WGS sequence"/>
</dbReference>